<name>A0A0D6P871_9PROT</name>
<dbReference type="PANTHER" id="PTHR33445:SF1">
    <property type="entry name" value="ATP SYNTHASE SUBUNIT B"/>
    <property type="match status" value="1"/>
</dbReference>
<reference evidence="16 17" key="1">
    <citation type="submission" date="2012-11" db="EMBL/GenBank/DDBJ databases">
        <title>Whole genome sequence of Acidisphaera rubrifaciens HS-AP3.</title>
        <authorList>
            <person name="Azuma Y."/>
            <person name="Higashiura N."/>
            <person name="Hirakawa H."/>
            <person name="Matsushita K."/>
        </authorList>
    </citation>
    <scope>NUCLEOTIDE SEQUENCE [LARGE SCALE GENOMIC DNA]</scope>
    <source>
        <strain evidence="16 17">HS-AP3</strain>
    </source>
</reference>
<evidence type="ECO:0000256" key="10">
    <source>
        <dbReference type="ARBA" id="ARBA00025198"/>
    </source>
</evidence>
<keyword evidence="3 13" id="KW-0138">CF(0)</keyword>
<keyword evidence="5 13" id="KW-0375">Hydrogen ion transport</keyword>
<keyword evidence="15" id="KW-0732">Signal</keyword>
<evidence type="ECO:0000256" key="2">
    <source>
        <dbReference type="ARBA" id="ARBA00022448"/>
    </source>
</evidence>
<comment type="similarity">
    <text evidence="1 13 14">Belongs to the ATPase B chain family.</text>
</comment>
<organism evidence="16 17">
    <name type="scientific">Acidisphaera rubrifaciens HS-AP3</name>
    <dbReference type="NCBI Taxonomy" id="1231350"/>
    <lineage>
        <taxon>Bacteria</taxon>
        <taxon>Pseudomonadati</taxon>
        <taxon>Pseudomonadota</taxon>
        <taxon>Alphaproteobacteria</taxon>
        <taxon>Acetobacterales</taxon>
        <taxon>Acetobacteraceae</taxon>
        <taxon>Acidisphaera</taxon>
    </lineage>
</organism>
<evidence type="ECO:0000256" key="12">
    <source>
        <dbReference type="ARBA" id="ARBA00037847"/>
    </source>
</evidence>
<evidence type="ECO:0000256" key="5">
    <source>
        <dbReference type="ARBA" id="ARBA00022781"/>
    </source>
</evidence>
<dbReference type="PANTHER" id="PTHR33445">
    <property type="entry name" value="ATP SYNTHASE SUBUNIT B', CHLOROPLASTIC"/>
    <property type="match status" value="1"/>
</dbReference>
<feature type="signal peptide" evidence="15">
    <location>
        <begin position="1"/>
        <end position="25"/>
    </location>
</feature>
<evidence type="ECO:0000256" key="13">
    <source>
        <dbReference type="HAMAP-Rule" id="MF_01398"/>
    </source>
</evidence>
<evidence type="ECO:0000256" key="14">
    <source>
        <dbReference type="RuleBase" id="RU003848"/>
    </source>
</evidence>
<keyword evidence="9 13" id="KW-0066">ATP synthesis</keyword>
<dbReference type="EMBL" id="BANB01000485">
    <property type="protein sequence ID" value="GAN77857.1"/>
    <property type="molecule type" value="Genomic_DNA"/>
</dbReference>
<dbReference type="CDD" id="cd06503">
    <property type="entry name" value="ATP-synt_Fo_b"/>
    <property type="match status" value="1"/>
</dbReference>
<dbReference type="GO" id="GO:0012505">
    <property type="term" value="C:endomembrane system"/>
    <property type="evidence" value="ECO:0007669"/>
    <property type="project" value="UniProtKB-SubCell"/>
</dbReference>
<gene>
    <name evidence="13" type="primary">atpF</name>
    <name evidence="16" type="ORF">Asru_0485_06</name>
</gene>
<evidence type="ECO:0000256" key="15">
    <source>
        <dbReference type="SAM" id="SignalP"/>
    </source>
</evidence>
<evidence type="ECO:0000313" key="16">
    <source>
        <dbReference type="EMBL" id="GAN77857.1"/>
    </source>
</evidence>
<evidence type="ECO:0000256" key="9">
    <source>
        <dbReference type="ARBA" id="ARBA00023310"/>
    </source>
</evidence>
<keyword evidence="4 13" id="KW-0812">Transmembrane</keyword>
<evidence type="ECO:0000256" key="8">
    <source>
        <dbReference type="ARBA" id="ARBA00023136"/>
    </source>
</evidence>
<dbReference type="InterPro" id="IPR002146">
    <property type="entry name" value="ATP_synth_b/b'su_bac/chlpt"/>
</dbReference>
<feature type="chain" id="PRO_5002309782" description="ATP synthase subunit b" evidence="15">
    <location>
        <begin position="26"/>
        <end position="193"/>
    </location>
</feature>
<evidence type="ECO:0000313" key="17">
    <source>
        <dbReference type="Proteomes" id="UP000032680"/>
    </source>
</evidence>
<evidence type="ECO:0000256" key="3">
    <source>
        <dbReference type="ARBA" id="ARBA00022547"/>
    </source>
</evidence>
<evidence type="ECO:0000256" key="4">
    <source>
        <dbReference type="ARBA" id="ARBA00022692"/>
    </source>
</evidence>
<keyword evidence="17" id="KW-1185">Reference proteome</keyword>
<dbReference type="Proteomes" id="UP000032680">
    <property type="component" value="Unassembled WGS sequence"/>
</dbReference>
<evidence type="ECO:0000256" key="7">
    <source>
        <dbReference type="ARBA" id="ARBA00023065"/>
    </source>
</evidence>
<keyword evidence="13" id="KW-1003">Cell membrane</keyword>
<dbReference type="Pfam" id="PF00430">
    <property type="entry name" value="ATP-synt_B"/>
    <property type="match status" value="1"/>
</dbReference>
<dbReference type="GO" id="GO:0045259">
    <property type="term" value="C:proton-transporting ATP synthase complex"/>
    <property type="evidence" value="ECO:0007669"/>
    <property type="project" value="UniProtKB-KW"/>
</dbReference>
<proteinExistence type="inferred from homology"/>
<comment type="subunit">
    <text evidence="13">F-type ATPases have 2 components, F(1) - the catalytic core - and F(0) - the membrane proton channel. F(1) has five subunits: alpha(3), beta(3), gamma(1), delta(1), epsilon(1). F(0) has three main subunits: a(1), b(2) and c(10-14). The alpha and beta chains form an alternating ring which encloses part of the gamma chain. F(1) is attached to F(0) by a central stalk formed by the gamma and epsilon chains, while a peripheral stalk is formed by the delta and b chains.</text>
</comment>
<comment type="function">
    <text evidence="10 13">F(1)F(0) ATP synthase produces ATP from ADP in the presence of a proton or sodium gradient. F-type ATPases consist of two structural domains, F(1) containing the extramembraneous catalytic core and F(0) containing the membrane proton channel, linked together by a central stalk and a peripheral stalk. During catalysis, ATP synthesis in the catalytic domain of F(1) is coupled via a rotary mechanism of the central stalk subunits to proton translocation.</text>
</comment>
<feature type="transmembrane region" description="Helical" evidence="13">
    <location>
        <begin position="35"/>
        <end position="56"/>
    </location>
</feature>
<dbReference type="GO" id="GO:0046933">
    <property type="term" value="F:proton-transporting ATP synthase activity, rotational mechanism"/>
    <property type="evidence" value="ECO:0007669"/>
    <property type="project" value="UniProtKB-UniRule"/>
</dbReference>
<protein>
    <recommendedName>
        <fullName evidence="13">ATP synthase subunit b</fullName>
    </recommendedName>
    <alternativeName>
        <fullName evidence="13">ATP synthase F(0) sector subunit b</fullName>
    </alternativeName>
    <alternativeName>
        <fullName evidence="13">ATPase subunit I</fullName>
    </alternativeName>
    <alternativeName>
        <fullName evidence="13">F-type ATPase subunit b</fullName>
        <shortName evidence="13">F-ATPase subunit b</shortName>
    </alternativeName>
</protein>
<evidence type="ECO:0000256" key="1">
    <source>
        <dbReference type="ARBA" id="ARBA00005513"/>
    </source>
</evidence>
<keyword evidence="6 13" id="KW-1133">Transmembrane helix</keyword>
<dbReference type="GO" id="GO:0005886">
    <property type="term" value="C:plasma membrane"/>
    <property type="evidence" value="ECO:0007669"/>
    <property type="project" value="UniProtKB-SubCell"/>
</dbReference>
<keyword evidence="8 13" id="KW-0472">Membrane</keyword>
<evidence type="ECO:0000256" key="11">
    <source>
        <dbReference type="ARBA" id="ARBA00025614"/>
    </source>
</evidence>
<comment type="function">
    <text evidence="11">Component of the F(0) channel, it forms part of the peripheral stalk, linking F(1) to F(0). The b'-subunit is a diverged and duplicated form of b found in plants and photosynthetic bacteria.</text>
</comment>
<dbReference type="GO" id="GO:0046961">
    <property type="term" value="F:proton-transporting ATPase activity, rotational mechanism"/>
    <property type="evidence" value="ECO:0007669"/>
    <property type="project" value="TreeGrafter"/>
</dbReference>
<dbReference type="InterPro" id="IPR050059">
    <property type="entry name" value="ATP_synthase_B_chain"/>
</dbReference>
<dbReference type="OrthoDB" id="7271837at2"/>
<accession>A0A0D6P871</accession>
<comment type="subcellular location">
    <subcellularLocation>
        <location evidence="13">Cell membrane</location>
        <topology evidence="13">Single-pass membrane protein</topology>
    </subcellularLocation>
    <subcellularLocation>
        <location evidence="12">Endomembrane system</location>
        <topology evidence="12">Single-pass membrane protein</topology>
    </subcellularLocation>
</comment>
<evidence type="ECO:0000256" key="6">
    <source>
        <dbReference type="ARBA" id="ARBA00022989"/>
    </source>
</evidence>
<dbReference type="AlphaFoldDB" id="A0A0D6P871"/>
<keyword evidence="2 13" id="KW-0813">Transport</keyword>
<sequence>MSAVQRYVPALLLAALCAAPGAAHAAGMPQLDFSTPLTIAQVVWGAIIFALLYILVSRWGLPQVETVLAHRASVIASDLDAARSAKVESDAAVRELTEATAKARSEAQLAVNAAMDEAKRAAEAKTAAVNARLDEQLRSAETQIAQARATAMAALPEVATDAATALIARLTGRAADPAAVSAEVARHLAPAQG</sequence>
<keyword evidence="7 13" id="KW-0406">Ion transport</keyword>
<dbReference type="HAMAP" id="MF_01398">
    <property type="entry name" value="ATP_synth_b_bprime"/>
    <property type="match status" value="1"/>
</dbReference>
<comment type="caution">
    <text evidence="16">The sequence shown here is derived from an EMBL/GenBank/DDBJ whole genome shotgun (WGS) entry which is preliminary data.</text>
</comment>